<dbReference type="InterPro" id="IPR036388">
    <property type="entry name" value="WH-like_DNA-bd_sf"/>
</dbReference>
<proteinExistence type="predicted"/>
<reference evidence="2 3" key="2">
    <citation type="submission" date="2020-03" db="EMBL/GenBank/DDBJ databases">
        <authorList>
            <person name="Ichikawa N."/>
            <person name="Kimura A."/>
            <person name="Kitahashi Y."/>
            <person name="Uohara A."/>
        </authorList>
    </citation>
    <scope>NUCLEOTIDE SEQUENCE [LARGE SCALE GENOMIC DNA]</scope>
    <source>
        <strain evidence="2 3">NBRC 105367</strain>
    </source>
</reference>
<dbReference type="InterPro" id="IPR012318">
    <property type="entry name" value="HTH_CRP"/>
</dbReference>
<protein>
    <recommendedName>
        <fullName evidence="1">HTH crp-type domain-containing protein</fullName>
    </recommendedName>
</protein>
<sequence length="363" mass="40838">MHLDTERELLDAAFERLRDLLADDEGMELRPHSADLPDSGRETAWQVSAPNHTSPLLVEAFRRFTPRDADRVLGGVTPFMRKMLHNPPLVVVAPWLSPRSRQLLTERGINYIDLTGNVRLRVARPSIYLRLDGAQQDPNPRIKPPVRLRGAGVNALVRILVDVEPPYRMLHLAEAAGLSPAYVSRTLAALDEERLIERDPQTRVVSLVDWQGLLRARAEHYGLLRSNRYESYIARTGANALYRRLATTREQVQVTGSYAVSEYVSLAAPAQLALYVPSFDEFARRHELLPANQGADVVLLRAADKSQLDRTRQVESGTFHVGISQLALDCLGGNGRLPEEGDALLEWMYDNIARWRSPHLSPR</sequence>
<dbReference type="AlphaFoldDB" id="A0A6F8YFZ3"/>
<dbReference type="SUPFAM" id="SSF46785">
    <property type="entry name" value="Winged helix' DNA-binding domain"/>
    <property type="match status" value="1"/>
</dbReference>
<evidence type="ECO:0000313" key="3">
    <source>
        <dbReference type="Proteomes" id="UP000503011"/>
    </source>
</evidence>
<dbReference type="RefSeq" id="WP_173156381.1">
    <property type="nucleotide sequence ID" value="NZ_AP022871.1"/>
</dbReference>
<dbReference type="Pfam" id="PF13545">
    <property type="entry name" value="HTH_Crp_2"/>
    <property type="match status" value="1"/>
</dbReference>
<feature type="domain" description="HTH crp-type" evidence="1">
    <location>
        <begin position="163"/>
        <end position="215"/>
    </location>
</feature>
<dbReference type="Gene3D" id="1.10.10.10">
    <property type="entry name" value="Winged helix-like DNA-binding domain superfamily/Winged helix DNA-binding domain"/>
    <property type="match status" value="1"/>
</dbReference>
<evidence type="ECO:0000313" key="2">
    <source>
        <dbReference type="EMBL" id="BCB84953.1"/>
    </source>
</evidence>
<gene>
    <name evidence="2" type="ORF">Psuf_022660</name>
</gene>
<accession>A0A6F8YFZ3</accession>
<organism evidence="2 3">
    <name type="scientific">Phytohabitans suffuscus</name>
    <dbReference type="NCBI Taxonomy" id="624315"/>
    <lineage>
        <taxon>Bacteria</taxon>
        <taxon>Bacillati</taxon>
        <taxon>Actinomycetota</taxon>
        <taxon>Actinomycetes</taxon>
        <taxon>Micromonosporales</taxon>
        <taxon>Micromonosporaceae</taxon>
    </lineage>
</organism>
<dbReference type="InterPro" id="IPR036390">
    <property type="entry name" value="WH_DNA-bd_sf"/>
</dbReference>
<reference evidence="2 3" key="1">
    <citation type="submission" date="2020-03" db="EMBL/GenBank/DDBJ databases">
        <title>Whole genome shotgun sequence of Phytohabitans suffuscus NBRC 105367.</title>
        <authorList>
            <person name="Komaki H."/>
            <person name="Tamura T."/>
        </authorList>
    </citation>
    <scope>NUCLEOTIDE SEQUENCE [LARGE SCALE GENOMIC DNA]</scope>
    <source>
        <strain evidence="2 3">NBRC 105367</strain>
    </source>
</reference>
<evidence type="ECO:0000259" key="1">
    <source>
        <dbReference type="Pfam" id="PF13545"/>
    </source>
</evidence>
<dbReference type="EMBL" id="AP022871">
    <property type="protein sequence ID" value="BCB84953.1"/>
    <property type="molecule type" value="Genomic_DNA"/>
</dbReference>
<name>A0A6F8YFZ3_9ACTN</name>
<keyword evidence="3" id="KW-1185">Reference proteome</keyword>
<dbReference type="Proteomes" id="UP000503011">
    <property type="component" value="Chromosome"/>
</dbReference>
<dbReference type="GO" id="GO:0003677">
    <property type="term" value="F:DNA binding"/>
    <property type="evidence" value="ECO:0007669"/>
    <property type="project" value="InterPro"/>
</dbReference>
<dbReference type="KEGG" id="psuu:Psuf_022660"/>
<dbReference type="GO" id="GO:0006355">
    <property type="term" value="P:regulation of DNA-templated transcription"/>
    <property type="evidence" value="ECO:0007669"/>
    <property type="project" value="InterPro"/>
</dbReference>